<name>A0A9E7LF34_9CAUD</name>
<accession>A0A9E7LF34</accession>
<proteinExistence type="predicted"/>
<reference evidence="1" key="1">
    <citation type="submission" date="2022-04" db="EMBL/GenBank/DDBJ databases">
        <authorList>
            <person name="Hwangbo M."/>
            <person name="Wang B."/>
            <person name="Gill J.J."/>
            <person name="Chu K.-H."/>
            <person name="Young R."/>
        </authorList>
    </citation>
    <scope>NUCLEOTIDE SEQUENCE</scope>
</reference>
<protein>
    <submittedName>
        <fullName evidence="1">Uncharacterized protein</fullName>
    </submittedName>
</protein>
<dbReference type="EMBL" id="ON191531">
    <property type="protein sequence ID" value="URG17440.1"/>
    <property type="molecule type" value="Genomic_DNA"/>
</dbReference>
<keyword evidence="2" id="KW-1185">Reference proteome</keyword>
<organism evidence="1 2">
    <name type="scientific">Rhodococcus phage Mbo2</name>
    <dbReference type="NCBI Taxonomy" id="2936911"/>
    <lineage>
        <taxon>Viruses</taxon>
        <taxon>Duplodnaviria</taxon>
        <taxon>Heunggongvirae</taxon>
        <taxon>Uroviricota</taxon>
        <taxon>Caudoviricetes</taxon>
        <taxon>Caudoviricetes incertae sedis</taxon>
        <taxon>Mboduovirus</taxon>
        <taxon>Mboduovirus mbo2</taxon>
    </lineage>
</organism>
<sequence>MVQLVTFNVDADREEWARMQLDPHVVDPNVVFLVHHYSRDDWHGAGTPYRSLATALASFTEKDGYGGEWIDAAEIVESDWFARGGGYVYSQPTGSLWWPLTSDGERIPVREFGDSHPYIERAAVRP</sequence>
<evidence type="ECO:0000313" key="2">
    <source>
        <dbReference type="Proteomes" id="UP001057233"/>
    </source>
</evidence>
<dbReference type="Proteomes" id="UP001057233">
    <property type="component" value="Segment"/>
</dbReference>
<gene>
    <name evidence="1" type="ORF">Mbo2_070</name>
</gene>
<evidence type="ECO:0000313" key="1">
    <source>
        <dbReference type="EMBL" id="URG17440.1"/>
    </source>
</evidence>